<comment type="similarity">
    <text evidence="2">Belongs to the Ca(2+):cation antiporter (CaCA) (TC 2.A.19) family.</text>
</comment>
<feature type="transmembrane region" description="Helical" evidence="8">
    <location>
        <begin position="416"/>
        <end position="435"/>
    </location>
</feature>
<feature type="transmembrane region" description="Helical" evidence="8">
    <location>
        <begin position="191"/>
        <end position="211"/>
    </location>
</feature>
<keyword evidence="7 8" id="KW-0472">Membrane</keyword>
<feature type="transmembrane region" description="Helical" evidence="8">
    <location>
        <begin position="53"/>
        <end position="75"/>
    </location>
</feature>
<evidence type="ECO:0000313" key="10">
    <source>
        <dbReference type="EMBL" id="CAG8266859.1"/>
    </source>
</evidence>
<keyword evidence="3" id="KW-0813">Transport</keyword>
<evidence type="ECO:0000256" key="3">
    <source>
        <dbReference type="ARBA" id="ARBA00022448"/>
    </source>
</evidence>
<feature type="transmembrane region" description="Helical" evidence="8">
    <location>
        <begin position="130"/>
        <end position="150"/>
    </location>
</feature>
<dbReference type="GO" id="GO:0012505">
    <property type="term" value="C:endomembrane system"/>
    <property type="evidence" value="ECO:0007669"/>
    <property type="project" value="UniProtKB-SubCell"/>
</dbReference>
<comment type="subcellular location">
    <subcellularLocation>
        <location evidence="1">Endomembrane system</location>
        <topology evidence="1">Multi-pass membrane protein</topology>
    </subcellularLocation>
</comment>
<sequence>MYHVTMEQTRASFHPKPWSTWGSSTFVFSRLHPTYLAVLVMSQLQQCRLGASLLIPLIGMVTGALGWNSAATFMFNTAALVPLGSWINRSVDSLSVDGIKVVNELLKSTLGNSVELMVGINAVVQRRPHISQSVILGGVLSNLLLVRFVMINTWAANRPLQCTDIRTIQVLGGTLFYSGYDQKRLRFDKHLTTVLSSLMMVVFILLAIPTIMDVFPSPETTNDEILYTQRIISVVLITLLLTFLFFRLKTHARMFASTPFSQQPRSRHQHRQSQIIDAQIPRPYIAKGPAALILLAASASAFICTRHIVGNLSDLAAMTGTNQSFLAVTLIPLLGNSAKYSSIITGSRVYGQVELGIRAVINTVLRVTMLIAPLLVLVGWVFDRPLVMRLDGFEATTLLLSVVVMTYLISDGRGNYFEGLMLIGTYCIIMVSFFVRPEVPANVIFLGS</sequence>
<evidence type="ECO:0000256" key="8">
    <source>
        <dbReference type="SAM" id="Phobius"/>
    </source>
</evidence>
<proteinExistence type="inferred from homology"/>
<feature type="transmembrane region" description="Helical" evidence="8">
    <location>
        <begin position="290"/>
        <end position="309"/>
    </location>
</feature>
<dbReference type="OrthoDB" id="1699231at2759"/>
<keyword evidence="6" id="KW-0406">Ion transport</keyword>
<dbReference type="GO" id="GO:0015369">
    <property type="term" value="F:calcium:proton antiporter activity"/>
    <property type="evidence" value="ECO:0007669"/>
    <property type="project" value="TreeGrafter"/>
</dbReference>
<dbReference type="InterPro" id="IPR044880">
    <property type="entry name" value="NCX_ion-bd_dom_sf"/>
</dbReference>
<reference evidence="10" key="1">
    <citation type="submission" date="2021-07" db="EMBL/GenBank/DDBJ databases">
        <authorList>
            <person name="Branca A.L. A."/>
        </authorList>
    </citation>
    <scope>NUCLEOTIDE SEQUENCE</scope>
</reference>
<dbReference type="Pfam" id="PF01699">
    <property type="entry name" value="Na_Ca_ex"/>
    <property type="match status" value="1"/>
</dbReference>
<feature type="domain" description="Sodium/calcium exchanger membrane region" evidence="9">
    <location>
        <begin position="291"/>
        <end position="434"/>
    </location>
</feature>
<feature type="transmembrane region" description="Helical" evidence="8">
    <location>
        <begin position="392"/>
        <end position="409"/>
    </location>
</feature>
<organism evidence="10 11">
    <name type="scientific">Penicillium salamii</name>
    <dbReference type="NCBI Taxonomy" id="1612424"/>
    <lineage>
        <taxon>Eukaryota</taxon>
        <taxon>Fungi</taxon>
        <taxon>Dikarya</taxon>
        <taxon>Ascomycota</taxon>
        <taxon>Pezizomycotina</taxon>
        <taxon>Eurotiomycetes</taxon>
        <taxon>Eurotiomycetidae</taxon>
        <taxon>Eurotiales</taxon>
        <taxon>Aspergillaceae</taxon>
        <taxon>Penicillium</taxon>
    </lineage>
</organism>
<evidence type="ECO:0000256" key="7">
    <source>
        <dbReference type="ARBA" id="ARBA00023136"/>
    </source>
</evidence>
<comment type="caution">
    <text evidence="10">The sequence shown here is derived from an EMBL/GenBank/DDBJ whole genome shotgun (WGS) entry which is preliminary data.</text>
</comment>
<evidence type="ECO:0000313" key="11">
    <source>
        <dbReference type="Proteomes" id="UP001152646"/>
    </source>
</evidence>
<evidence type="ECO:0000256" key="1">
    <source>
        <dbReference type="ARBA" id="ARBA00004127"/>
    </source>
</evidence>
<accession>A0A9W4IDN8</accession>
<evidence type="ECO:0000256" key="6">
    <source>
        <dbReference type="ARBA" id="ARBA00023065"/>
    </source>
</evidence>
<gene>
    <name evidence="10" type="ORF">PSALAMII_LOCUS1136</name>
</gene>
<dbReference type="PANTHER" id="PTHR31503">
    <property type="entry name" value="VACUOLAR CALCIUM ION TRANSPORTER"/>
    <property type="match status" value="1"/>
</dbReference>
<dbReference type="Gene3D" id="1.20.1420.30">
    <property type="entry name" value="NCX, central ion-binding region"/>
    <property type="match status" value="1"/>
</dbReference>
<feature type="transmembrane region" description="Helical" evidence="8">
    <location>
        <begin position="355"/>
        <end position="380"/>
    </location>
</feature>
<feature type="transmembrane region" description="Helical" evidence="8">
    <location>
        <begin position="231"/>
        <end position="248"/>
    </location>
</feature>
<dbReference type="PANTHER" id="PTHR31503:SF22">
    <property type="entry name" value="VACUOLAR CALCIUM ION TRANSPORTER"/>
    <property type="match status" value="1"/>
</dbReference>
<keyword evidence="4 8" id="KW-0812">Transmembrane</keyword>
<evidence type="ECO:0000256" key="5">
    <source>
        <dbReference type="ARBA" id="ARBA00022989"/>
    </source>
</evidence>
<dbReference type="AlphaFoldDB" id="A0A9W4IDN8"/>
<dbReference type="InterPro" id="IPR004837">
    <property type="entry name" value="NaCa_Exmemb"/>
</dbReference>
<evidence type="ECO:0000256" key="2">
    <source>
        <dbReference type="ARBA" id="ARBA00008170"/>
    </source>
</evidence>
<evidence type="ECO:0000259" key="9">
    <source>
        <dbReference type="Pfam" id="PF01699"/>
    </source>
</evidence>
<protein>
    <recommendedName>
        <fullName evidence="9">Sodium/calcium exchanger membrane region domain-containing protein</fullName>
    </recommendedName>
</protein>
<dbReference type="InterPro" id="IPR004713">
    <property type="entry name" value="CaH_exchang"/>
</dbReference>
<dbReference type="Proteomes" id="UP001152646">
    <property type="component" value="Unassembled WGS sequence"/>
</dbReference>
<dbReference type="GO" id="GO:0000329">
    <property type="term" value="C:fungal-type vacuole membrane"/>
    <property type="evidence" value="ECO:0007669"/>
    <property type="project" value="TreeGrafter"/>
</dbReference>
<keyword evidence="5 8" id="KW-1133">Transmembrane helix</keyword>
<dbReference type="EMBL" id="CAJVPA010000044">
    <property type="protein sequence ID" value="CAG8266859.1"/>
    <property type="molecule type" value="Genomic_DNA"/>
</dbReference>
<name>A0A9W4IDN8_9EURO</name>
<dbReference type="GO" id="GO:0006874">
    <property type="term" value="P:intracellular calcium ion homeostasis"/>
    <property type="evidence" value="ECO:0007669"/>
    <property type="project" value="TreeGrafter"/>
</dbReference>
<evidence type="ECO:0000256" key="4">
    <source>
        <dbReference type="ARBA" id="ARBA00022692"/>
    </source>
</evidence>